<reference evidence="1 2" key="1">
    <citation type="journal article" date="2006" name="Genome Biol.">
        <title>Genomic analysis reveals that Pseudomonas aeruginosa virulence is combinatorial.</title>
        <authorList>
            <person name="Lee D.G."/>
            <person name="Urbach J.M."/>
            <person name="Wu G."/>
            <person name="Liberati N.T."/>
            <person name="Feinbaum R.L."/>
            <person name="Miyata S."/>
            <person name="Diggins L.T."/>
            <person name="He J."/>
            <person name="Saucier M."/>
            <person name="Deziel E."/>
            <person name="Friedman L."/>
            <person name="Li L."/>
            <person name="Grills G."/>
            <person name="Montgomery K."/>
            <person name="Kucherlapati R."/>
            <person name="Rahme L.G."/>
            <person name="Ausubel F.M."/>
        </authorList>
    </citation>
    <scope>NUCLEOTIDE SEQUENCE [LARGE SCALE GENOMIC DNA]</scope>
    <source>
        <strain evidence="1 2">UCBPP-PA14</strain>
    </source>
</reference>
<dbReference type="BioCyc" id="PAER208963:G1G74-669-MONOMER"/>
<accession>A0A0H2ZKL9</accession>
<sequence length="114" mass="12523">MTQENRLPGWLTLDADAALVRLSRPAQCNGVSVDTLTLRAPTVRDIRLAGKVAGDDAEERELQLFASLAQVSRQDLEGLKLSDYQRLQGAYFRLVQDDTDDTFAYASTGEAPGH</sequence>
<evidence type="ECO:0000313" key="1">
    <source>
        <dbReference type="EMBL" id="ABJ15588.1"/>
    </source>
</evidence>
<dbReference type="Pfam" id="PF10109">
    <property type="entry name" value="Phage_TAC_7"/>
    <property type="match status" value="1"/>
</dbReference>
<organism evidence="1 2">
    <name type="scientific">Pseudomonas aeruginosa (strain UCBPP-PA14)</name>
    <dbReference type="NCBI Taxonomy" id="208963"/>
    <lineage>
        <taxon>Bacteria</taxon>
        <taxon>Pseudomonadati</taxon>
        <taxon>Pseudomonadota</taxon>
        <taxon>Gammaproteobacteria</taxon>
        <taxon>Pseudomonadales</taxon>
        <taxon>Pseudomonadaceae</taxon>
        <taxon>Pseudomonas</taxon>
    </lineage>
</organism>
<dbReference type="HOGENOM" id="CLU_161312_1_0_6"/>
<proteinExistence type="predicted"/>
<dbReference type="InterPro" id="IPR019289">
    <property type="entry name" value="Phage_tail_E/E"/>
</dbReference>
<dbReference type="Proteomes" id="UP000000653">
    <property type="component" value="Chromosome"/>
</dbReference>
<protein>
    <recommendedName>
        <fullName evidence="3">Phage tail assembly protein</fullName>
    </recommendedName>
</protein>
<dbReference type="AlphaFoldDB" id="A0A0H2ZKL9"/>
<name>A0A0H2ZKL9_PSEAB</name>
<dbReference type="RefSeq" id="WP_003085178.1">
    <property type="nucleotide sequence ID" value="NC_008463.1"/>
</dbReference>
<dbReference type="EMBL" id="CP000438">
    <property type="protein sequence ID" value="ABJ15588.1"/>
    <property type="molecule type" value="Genomic_DNA"/>
</dbReference>
<gene>
    <name evidence="1" type="ordered locus">PA14_08100</name>
</gene>
<evidence type="ECO:0000313" key="2">
    <source>
        <dbReference type="Proteomes" id="UP000000653"/>
    </source>
</evidence>
<evidence type="ECO:0008006" key="3">
    <source>
        <dbReference type="Google" id="ProtNLM"/>
    </source>
</evidence>
<dbReference type="KEGG" id="pau:PA14_08100"/>